<comment type="caution">
    <text evidence="1">The sequence shown here is derived from an EMBL/GenBank/DDBJ whole genome shotgun (WGS) entry which is preliminary data.</text>
</comment>
<sequence length="65" mass="7831">MTKEEFKIMWKKWLVEIGKSETELCKEQGLKQQTFNAKTRNATIKYIELDDIVSRYGYTIEIRKK</sequence>
<gene>
    <name evidence="1" type="ORF">WMO23_06760</name>
</gene>
<accession>A0ABV1CY59</accession>
<evidence type="ECO:0008006" key="3">
    <source>
        <dbReference type="Google" id="ProtNLM"/>
    </source>
</evidence>
<dbReference type="RefSeq" id="WP_349173590.1">
    <property type="nucleotide sequence ID" value="NZ_JBBMEU010000033.1"/>
</dbReference>
<protein>
    <recommendedName>
        <fullName evidence="3">XRE family transcriptional regulator</fullName>
    </recommendedName>
</protein>
<dbReference type="Proteomes" id="UP001433088">
    <property type="component" value="Unassembled WGS sequence"/>
</dbReference>
<organism evidence="1 2">
    <name type="scientific">Megasphaera intestinihominis</name>
    <dbReference type="NCBI Taxonomy" id="3133159"/>
    <lineage>
        <taxon>Bacteria</taxon>
        <taxon>Bacillati</taxon>
        <taxon>Bacillota</taxon>
        <taxon>Negativicutes</taxon>
        <taxon>Veillonellales</taxon>
        <taxon>Veillonellaceae</taxon>
        <taxon>Megasphaera</taxon>
    </lineage>
</organism>
<keyword evidence="2" id="KW-1185">Reference proteome</keyword>
<proteinExistence type="predicted"/>
<evidence type="ECO:0000313" key="2">
    <source>
        <dbReference type="Proteomes" id="UP001433088"/>
    </source>
</evidence>
<evidence type="ECO:0000313" key="1">
    <source>
        <dbReference type="EMBL" id="MEQ2422433.1"/>
    </source>
</evidence>
<reference evidence="1 2" key="1">
    <citation type="submission" date="2024-03" db="EMBL/GenBank/DDBJ databases">
        <title>Human intestinal bacterial collection.</title>
        <authorList>
            <person name="Pauvert C."/>
            <person name="Hitch T.C.A."/>
            <person name="Clavel T."/>
        </authorList>
    </citation>
    <scope>NUCLEOTIDE SEQUENCE [LARGE SCALE GENOMIC DNA]</scope>
    <source>
        <strain evidence="1 2">CLA-AA-H81</strain>
    </source>
</reference>
<dbReference type="EMBL" id="JBBMEU010000033">
    <property type="protein sequence ID" value="MEQ2422433.1"/>
    <property type="molecule type" value="Genomic_DNA"/>
</dbReference>
<name>A0ABV1CY59_9FIRM</name>